<protein>
    <submittedName>
        <fullName evidence="1">Uncharacterized protein DUF2793</fullName>
    </submittedName>
</protein>
<comment type="caution">
    <text evidence="1">The sequence shown here is derived from an EMBL/GenBank/DDBJ whole genome shotgun (WGS) entry which is preliminary data.</text>
</comment>
<sequence>MSERSAILSLPYILPAQAQKHVTHNEALRHLDLVVQLGVTDRDRGTPPADPAEGARHIVGAGAGGAWAGREGQIALYSIAEGWLFTPPQTGWRAWVAAEEDLVVFDGTGWKGLHEVLGINTVADEVNRLAVASEASLFSHDGAGHQVKVNKAAASDTASLLFQTGWSGRAEMGTTGTDAFALKVSADGVVWRTALEADPATGIVTGEAVQQSATDTTAGRLMRADYGYGPGNLLGAVGQSGGTPTGAVIESGSNTAGHYVRFADGTQICRGRVTLAKESGARLAASWSFPAAFSGTPAIAAMLDATGLAITPSEDALGGASAASAGSGSADLRLHRIAGQVDFGAGDLAAVWVTATGRWY</sequence>
<organism evidence="1 2">
    <name type="scientific">Allosediminivita pacifica</name>
    <dbReference type="NCBI Taxonomy" id="1267769"/>
    <lineage>
        <taxon>Bacteria</taxon>
        <taxon>Pseudomonadati</taxon>
        <taxon>Pseudomonadota</taxon>
        <taxon>Alphaproteobacteria</taxon>
        <taxon>Rhodobacterales</taxon>
        <taxon>Paracoccaceae</taxon>
        <taxon>Allosediminivita</taxon>
    </lineage>
</organism>
<dbReference type="InterPro" id="IPR021251">
    <property type="entry name" value="DUF2793"/>
</dbReference>
<reference evidence="1 2" key="1">
    <citation type="submission" date="2018-04" db="EMBL/GenBank/DDBJ databases">
        <title>Genomic Encyclopedia of Archaeal and Bacterial Type Strains, Phase II (KMG-II): from individual species to whole genera.</title>
        <authorList>
            <person name="Goeker M."/>
        </authorList>
    </citation>
    <scope>NUCLEOTIDE SEQUENCE [LARGE SCALE GENOMIC DNA]</scope>
    <source>
        <strain evidence="1 2">DSM 29329</strain>
    </source>
</reference>
<proteinExistence type="predicted"/>
<dbReference type="RefSeq" id="WP_107977374.1">
    <property type="nucleotide sequence ID" value="NZ_BMEZ01000018.1"/>
</dbReference>
<evidence type="ECO:0000313" key="1">
    <source>
        <dbReference type="EMBL" id="PTX46271.1"/>
    </source>
</evidence>
<name>A0A2T6AR22_9RHOB</name>
<gene>
    <name evidence="1" type="ORF">C8N44_11755</name>
</gene>
<dbReference type="AlphaFoldDB" id="A0A2T6AR22"/>
<dbReference type="OrthoDB" id="564699at2"/>
<dbReference type="Pfam" id="PF10983">
    <property type="entry name" value="DUF2793"/>
    <property type="match status" value="1"/>
</dbReference>
<dbReference type="EMBL" id="QBKN01000017">
    <property type="protein sequence ID" value="PTX46271.1"/>
    <property type="molecule type" value="Genomic_DNA"/>
</dbReference>
<keyword evidence="2" id="KW-1185">Reference proteome</keyword>
<dbReference type="Proteomes" id="UP000244069">
    <property type="component" value="Unassembled WGS sequence"/>
</dbReference>
<evidence type="ECO:0000313" key="2">
    <source>
        <dbReference type="Proteomes" id="UP000244069"/>
    </source>
</evidence>
<accession>A0A2T6AR22</accession>